<comment type="caution">
    <text evidence="1">The sequence shown here is derived from an EMBL/GenBank/DDBJ whole genome shotgun (WGS) entry which is preliminary data.</text>
</comment>
<feature type="non-terminal residue" evidence="1">
    <location>
        <position position="1"/>
    </location>
</feature>
<sequence length="60" mass="6774">SHPCSDAPRWHVLCQRCRVPDEILSAPNSPYQASVLRRTVELSMSNIGKTVFIAKSKTKY</sequence>
<organism evidence="1 2">
    <name type="scientific">Roseburia amylophila</name>
    <dbReference type="NCBI Taxonomy" id="2981794"/>
    <lineage>
        <taxon>Bacteria</taxon>
        <taxon>Bacillati</taxon>
        <taxon>Bacillota</taxon>
        <taxon>Clostridia</taxon>
        <taxon>Lachnospirales</taxon>
        <taxon>Lachnospiraceae</taxon>
        <taxon>Roseburia</taxon>
    </lineage>
</organism>
<evidence type="ECO:0000313" key="2">
    <source>
        <dbReference type="Proteomes" id="UP001198893"/>
    </source>
</evidence>
<reference evidence="1" key="1">
    <citation type="submission" date="2021-10" db="EMBL/GenBank/DDBJ databases">
        <title>Anaerobic single-cell dispensing facilitates the cultivation of human gut bacteria.</title>
        <authorList>
            <person name="Afrizal A."/>
        </authorList>
    </citation>
    <scope>NUCLEOTIDE SEQUENCE</scope>
    <source>
        <strain evidence="1">CLA-AA-H204</strain>
    </source>
</reference>
<gene>
    <name evidence="1" type="ORF">LKD47_14850</name>
</gene>
<name>A0AAW4WHV3_9FIRM</name>
<dbReference type="Proteomes" id="UP001198893">
    <property type="component" value="Unassembled WGS sequence"/>
</dbReference>
<proteinExistence type="predicted"/>
<protein>
    <submittedName>
        <fullName evidence="1">Uncharacterized protein</fullName>
    </submittedName>
</protein>
<dbReference type="EMBL" id="JAJEQW010000032">
    <property type="protein sequence ID" value="MCC2243553.1"/>
    <property type="molecule type" value="Genomic_DNA"/>
</dbReference>
<dbReference type="AlphaFoldDB" id="A0AAW4WHV3"/>
<dbReference type="RefSeq" id="WP_227710893.1">
    <property type="nucleotide sequence ID" value="NZ_JAJEQW010000032.1"/>
</dbReference>
<evidence type="ECO:0000313" key="1">
    <source>
        <dbReference type="EMBL" id="MCC2243553.1"/>
    </source>
</evidence>
<accession>A0AAW4WHV3</accession>